<sequence length="96" mass="10651">MDDYWDQIRITEAMLRLHEPTTAQGVIDVLHQYDPHGPGSVGDAFYSGANADHTLSGALADAGWTVSEYEAHYAYTLTSPDGRERLRYSEGDVYAL</sequence>
<comment type="caution">
    <text evidence="1">The sequence shown here is derived from an EMBL/GenBank/DDBJ whole genome shotgun (WGS) entry which is preliminary data.</text>
</comment>
<reference evidence="1" key="1">
    <citation type="submission" date="2023-10" db="EMBL/GenBank/DDBJ databases">
        <title>Development of a sustainable strategy for remediation of hydrocarbon-contaminated territories based on the waste exchange concept.</title>
        <authorList>
            <person name="Krivoruchko A."/>
        </authorList>
    </citation>
    <scope>NUCLEOTIDE SEQUENCE</scope>
    <source>
        <strain evidence="1">IEGM 1325</strain>
    </source>
</reference>
<organism evidence="1 2">
    <name type="scientific">Micrococcus yunnanensis</name>
    <dbReference type="NCBI Taxonomy" id="566027"/>
    <lineage>
        <taxon>Bacteria</taxon>
        <taxon>Bacillati</taxon>
        <taxon>Actinomycetota</taxon>
        <taxon>Actinomycetes</taxon>
        <taxon>Micrococcales</taxon>
        <taxon>Micrococcaceae</taxon>
        <taxon>Micrococcus</taxon>
    </lineage>
</organism>
<protein>
    <submittedName>
        <fullName evidence="1">Uncharacterized protein</fullName>
    </submittedName>
</protein>
<evidence type="ECO:0000313" key="2">
    <source>
        <dbReference type="Proteomes" id="UP001185728"/>
    </source>
</evidence>
<proteinExistence type="predicted"/>
<dbReference type="EMBL" id="JAWLUK010000027">
    <property type="protein sequence ID" value="MDV7178163.1"/>
    <property type="molecule type" value="Genomic_DNA"/>
</dbReference>
<dbReference type="RefSeq" id="WP_317677118.1">
    <property type="nucleotide sequence ID" value="NZ_JAWLUK010000027.1"/>
</dbReference>
<dbReference type="AlphaFoldDB" id="A0AAP5T8R3"/>
<evidence type="ECO:0000313" key="1">
    <source>
        <dbReference type="EMBL" id="MDV7178163.1"/>
    </source>
</evidence>
<name>A0AAP5T8R3_9MICC</name>
<gene>
    <name evidence="1" type="ORF">R4064_11085</name>
</gene>
<accession>A0AAP5T8R3</accession>
<dbReference type="Proteomes" id="UP001185728">
    <property type="component" value="Unassembled WGS sequence"/>
</dbReference>